<keyword evidence="1" id="KW-0802">TPR repeat</keyword>
<evidence type="ECO:0000313" key="2">
    <source>
        <dbReference type="EMBL" id="GHG92083.1"/>
    </source>
</evidence>
<name>A0A8J3MCY0_9RHOB</name>
<evidence type="ECO:0000256" key="1">
    <source>
        <dbReference type="PROSITE-ProRule" id="PRU00339"/>
    </source>
</evidence>
<keyword evidence="3" id="KW-1185">Reference proteome</keyword>
<evidence type="ECO:0000313" key="3">
    <source>
        <dbReference type="Proteomes" id="UP000611500"/>
    </source>
</evidence>
<protein>
    <recommendedName>
        <fullName evidence="4">Tetratricopeptide repeat-containing protein</fullName>
    </recommendedName>
</protein>
<comment type="caution">
    <text evidence="2">The sequence shown here is derived from an EMBL/GenBank/DDBJ whole genome shotgun (WGS) entry which is preliminary data.</text>
</comment>
<dbReference type="Gene3D" id="1.25.40.10">
    <property type="entry name" value="Tetratricopeptide repeat domain"/>
    <property type="match status" value="1"/>
</dbReference>
<reference evidence="2" key="1">
    <citation type="journal article" date="2014" name="Int. J. Syst. Evol. Microbiol.">
        <title>Complete genome sequence of Corynebacterium casei LMG S-19264T (=DSM 44701T), isolated from a smear-ripened cheese.</title>
        <authorList>
            <consortium name="US DOE Joint Genome Institute (JGI-PGF)"/>
            <person name="Walter F."/>
            <person name="Albersmeier A."/>
            <person name="Kalinowski J."/>
            <person name="Ruckert C."/>
        </authorList>
    </citation>
    <scope>NUCLEOTIDE SEQUENCE</scope>
    <source>
        <strain evidence="2">CGMCC 1.7081</strain>
    </source>
</reference>
<accession>A0A8J3MCY0</accession>
<dbReference type="AlphaFoldDB" id="A0A8J3MCY0"/>
<dbReference type="InterPro" id="IPR019734">
    <property type="entry name" value="TPR_rpt"/>
</dbReference>
<dbReference type="Proteomes" id="UP000611500">
    <property type="component" value="Unassembled WGS sequence"/>
</dbReference>
<dbReference type="SUPFAM" id="SSF48452">
    <property type="entry name" value="TPR-like"/>
    <property type="match status" value="1"/>
</dbReference>
<gene>
    <name evidence="2" type="ORF">GCM10010961_23760</name>
</gene>
<proteinExistence type="predicted"/>
<dbReference type="InterPro" id="IPR011990">
    <property type="entry name" value="TPR-like_helical_dom_sf"/>
</dbReference>
<dbReference type="PROSITE" id="PS50005">
    <property type="entry name" value="TPR"/>
    <property type="match status" value="1"/>
</dbReference>
<evidence type="ECO:0008006" key="4">
    <source>
        <dbReference type="Google" id="ProtNLM"/>
    </source>
</evidence>
<dbReference type="EMBL" id="BNAP01000009">
    <property type="protein sequence ID" value="GHG92083.1"/>
    <property type="molecule type" value="Genomic_DNA"/>
</dbReference>
<organism evidence="2 3">
    <name type="scientific">Pseudodonghicola xiamenensis</name>
    <dbReference type="NCBI Taxonomy" id="337702"/>
    <lineage>
        <taxon>Bacteria</taxon>
        <taxon>Pseudomonadati</taxon>
        <taxon>Pseudomonadota</taxon>
        <taxon>Alphaproteobacteria</taxon>
        <taxon>Rhodobacterales</taxon>
        <taxon>Paracoccaceae</taxon>
        <taxon>Pseudodonghicola</taxon>
    </lineage>
</organism>
<feature type="repeat" description="TPR" evidence="1">
    <location>
        <begin position="58"/>
        <end position="91"/>
    </location>
</feature>
<reference evidence="2" key="2">
    <citation type="submission" date="2020-09" db="EMBL/GenBank/DDBJ databases">
        <authorList>
            <person name="Sun Q."/>
            <person name="Zhou Y."/>
        </authorList>
    </citation>
    <scope>NUCLEOTIDE SEQUENCE</scope>
    <source>
        <strain evidence="2">CGMCC 1.7081</strain>
    </source>
</reference>
<sequence>MRAQGQFLEAAETYAFVAERLPSSNAGLFAAYALRDAGKLEQARQAFEAYAEGHPEDFDGWVGLGTFLKRHGHYEAAREPLRRALAIREDVPVRNAYIASLWRTGAFDQAQKEGLKNLQRKQELAFETFSNSPFKNYKLAEGGRGFDPENREKNIIAFSLWGDRPEYVTGAIVNAQIAQHIYVRWTPRFYCDTTVPHDAREALKAYGAQVVLMTKPEHARIRPMWRFLAADDPDINVFVCRDSDSRLNAKELLAVHDWVESGKRFHVMRDHIYHHELILAGMWGGTAGVLPNLGDWLNSASAYFDNRFGDQAFLADMIWPLIQGDVRIHDTAYGFPDGTAFPRGYDLPGLIHVGGATKTMPHWSKYVQMPKPEQA</sequence>